<feature type="transmembrane region" description="Helical" evidence="7">
    <location>
        <begin position="278"/>
        <end position="299"/>
    </location>
</feature>
<proteinExistence type="inferred from homology"/>
<evidence type="ECO:0000256" key="5">
    <source>
        <dbReference type="ARBA" id="ARBA00022989"/>
    </source>
</evidence>
<protein>
    <recommendedName>
        <fullName evidence="10">Sulfate exporter family transporter</fullName>
    </recommendedName>
</protein>
<feature type="transmembrane region" description="Helical" evidence="7">
    <location>
        <begin position="311"/>
        <end position="329"/>
    </location>
</feature>
<feature type="transmembrane region" description="Helical" evidence="7">
    <location>
        <begin position="218"/>
        <end position="238"/>
    </location>
</feature>
<sequence>MTTQAAPAPGAPSPPDDRAAAAAPLPFWRNEDWIAVFLGALTILAVLAGLRPALPTFKWGSAAELTAKVLSPANLWSTAQVGLLLLALSAVGVVVLGRRVARYALGFPVVYALSWIAQVLAGNATIHQYGIEYVIFALLLGLFVSNVLGLPGWLSEAVQTEYYIKTGLVILGAGIVFQEILQAGALGLLQSLLVVVVVWYACFWLARRLRVDDEFAVMLSTAVSICGVSAAIAACGAIQGDRKKLSYVTSLVLLVALPMIFLQPWLVKILHIPDLVGGAWLGGTLDTTGSVVAAGALISERALKAGTIVKFSQNVLIGAAAFALSLWWTMRKARTDEPRPTARVIWERFPKFVLGFLAASLLFSLVLDPVVVKETKATLTGLRTTWFALAFTSIGLETRFGSLLKMDGGRPALAFVAAQGVNLVWTLLVAYLLFGGLLFAPPPIR</sequence>
<dbReference type="OrthoDB" id="9766798at2"/>
<evidence type="ECO:0000256" key="4">
    <source>
        <dbReference type="ARBA" id="ARBA00022692"/>
    </source>
</evidence>
<feature type="transmembrane region" description="Helical" evidence="7">
    <location>
        <begin position="379"/>
        <end position="396"/>
    </location>
</feature>
<feature type="transmembrane region" description="Helical" evidence="7">
    <location>
        <begin position="188"/>
        <end position="206"/>
    </location>
</feature>
<keyword evidence="4 7" id="KW-0812">Transmembrane</keyword>
<dbReference type="PANTHER" id="PTHR30106">
    <property type="entry name" value="INNER MEMBRANE PROTEIN YEIH-RELATED"/>
    <property type="match status" value="1"/>
</dbReference>
<dbReference type="GO" id="GO:0005886">
    <property type="term" value="C:plasma membrane"/>
    <property type="evidence" value="ECO:0007669"/>
    <property type="project" value="UniProtKB-SubCell"/>
</dbReference>
<evidence type="ECO:0008006" key="10">
    <source>
        <dbReference type="Google" id="ProtNLM"/>
    </source>
</evidence>
<accession>A0A2L0EM49</accession>
<evidence type="ECO:0000256" key="6">
    <source>
        <dbReference type="ARBA" id="ARBA00023136"/>
    </source>
</evidence>
<dbReference type="InterPro" id="IPR018383">
    <property type="entry name" value="UPF0324_pro"/>
</dbReference>
<dbReference type="RefSeq" id="WP_104978184.1">
    <property type="nucleotide sequence ID" value="NZ_CP012673.1"/>
</dbReference>
<feature type="transmembrane region" description="Helical" evidence="7">
    <location>
        <begin position="349"/>
        <end position="367"/>
    </location>
</feature>
<feature type="transmembrane region" description="Helical" evidence="7">
    <location>
        <begin position="33"/>
        <end position="54"/>
    </location>
</feature>
<evidence type="ECO:0000256" key="3">
    <source>
        <dbReference type="ARBA" id="ARBA00022475"/>
    </source>
</evidence>
<feature type="transmembrane region" description="Helical" evidence="7">
    <location>
        <begin position="75"/>
        <end position="97"/>
    </location>
</feature>
<evidence type="ECO:0000256" key="2">
    <source>
        <dbReference type="ARBA" id="ARBA00007977"/>
    </source>
</evidence>
<name>A0A2L0EM49_SORCE</name>
<dbReference type="EMBL" id="CP012673">
    <property type="protein sequence ID" value="AUX40374.1"/>
    <property type="molecule type" value="Genomic_DNA"/>
</dbReference>
<dbReference type="AlphaFoldDB" id="A0A2L0EM49"/>
<feature type="transmembrane region" description="Helical" evidence="7">
    <location>
        <begin position="245"/>
        <end position="266"/>
    </location>
</feature>
<evidence type="ECO:0000313" key="9">
    <source>
        <dbReference type="Proteomes" id="UP000238348"/>
    </source>
</evidence>
<feature type="transmembrane region" description="Helical" evidence="7">
    <location>
        <begin position="416"/>
        <end position="440"/>
    </location>
</feature>
<dbReference type="Pfam" id="PF03601">
    <property type="entry name" value="Cons_hypoth698"/>
    <property type="match status" value="1"/>
</dbReference>
<evidence type="ECO:0000256" key="7">
    <source>
        <dbReference type="SAM" id="Phobius"/>
    </source>
</evidence>
<keyword evidence="6 7" id="KW-0472">Membrane</keyword>
<evidence type="ECO:0000256" key="1">
    <source>
        <dbReference type="ARBA" id="ARBA00004651"/>
    </source>
</evidence>
<gene>
    <name evidence="8" type="ORF">SOCE26_017740</name>
</gene>
<feature type="transmembrane region" description="Helical" evidence="7">
    <location>
        <begin position="103"/>
        <end position="121"/>
    </location>
</feature>
<evidence type="ECO:0000313" key="8">
    <source>
        <dbReference type="EMBL" id="AUX40374.1"/>
    </source>
</evidence>
<keyword evidence="3" id="KW-1003">Cell membrane</keyword>
<comment type="similarity">
    <text evidence="2">Belongs to the UPF0324 family.</text>
</comment>
<organism evidence="8 9">
    <name type="scientific">Sorangium cellulosum</name>
    <name type="common">Polyangium cellulosum</name>
    <dbReference type="NCBI Taxonomy" id="56"/>
    <lineage>
        <taxon>Bacteria</taxon>
        <taxon>Pseudomonadati</taxon>
        <taxon>Myxococcota</taxon>
        <taxon>Polyangia</taxon>
        <taxon>Polyangiales</taxon>
        <taxon>Polyangiaceae</taxon>
        <taxon>Sorangium</taxon>
    </lineage>
</organism>
<dbReference type="Proteomes" id="UP000238348">
    <property type="component" value="Chromosome"/>
</dbReference>
<keyword evidence="5 7" id="KW-1133">Transmembrane helix</keyword>
<dbReference type="PANTHER" id="PTHR30106:SF1">
    <property type="entry name" value="UPF0324 MEMBRANE PROTEIN FN0533"/>
    <property type="match status" value="1"/>
</dbReference>
<feature type="transmembrane region" description="Helical" evidence="7">
    <location>
        <begin position="133"/>
        <end position="150"/>
    </location>
</feature>
<reference evidence="8 9" key="1">
    <citation type="submission" date="2015-09" db="EMBL/GenBank/DDBJ databases">
        <title>Sorangium comparison.</title>
        <authorList>
            <person name="Zaburannyi N."/>
            <person name="Bunk B."/>
            <person name="Overmann J."/>
            <person name="Mueller R."/>
        </authorList>
    </citation>
    <scope>NUCLEOTIDE SEQUENCE [LARGE SCALE GENOMIC DNA]</scope>
    <source>
        <strain evidence="8 9">So ce26</strain>
    </source>
</reference>
<comment type="subcellular location">
    <subcellularLocation>
        <location evidence="1">Cell membrane</location>
        <topology evidence="1">Multi-pass membrane protein</topology>
    </subcellularLocation>
</comment>